<evidence type="ECO:0000313" key="10">
    <source>
        <dbReference type="EMBL" id="AZA12759.1"/>
    </source>
</evidence>
<feature type="domain" description="Threonine/Serine exporter ThrE" evidence="9">
    <location>
        <begin position="299"/>
        <end position="424"/>
    </location>
</feature>
<proteinExistence type="inferred from homology"/>
<dbReference type="Pfam" id="PF06738">
    <property type="entry name" value="ThrE"/>
    <property type="match status" value="1"/>
</dbReference>
<keyword evidence="2" id="KW-1003">Cell membrane</keyword>
<dbReference type="Pfam" id="PF12821">
    <property type="entry name" value="ThrE_2"/>
    <property type="match status" value="1"/>
</dbReference>
<dbReference type="InterPro" id="IPR050539">
    <property type="entry name" value="ThrE_Dicarb/AminoAcid_Exp"/>
</dbReference>
<feature type="transmembrane region" description="Helical" evidence="7">
    <location>
        <begin position="371"/>
        <end position="390"/>
    </location>
</feature>
<evidence type="ECO:0000256" key="3">
    <source>
        <dbReference type="ARBA" id="ARBA00022692"/>
    </source>
</evidence>
<keyword evidence="3 7" id="KW-0812">Transmembrane</keyword>
<reference evidence="10 11" key="1">
    <citation type="submission" date="2018-11" db="EMBL/GenBank/DDBJ databases">
        <authorList>
            <person name="Kleinhagauer T."/>
            <person name="Glaeser S.P."/>
            <person name="Spergser J."/>
            <person name="Ruckert C."/>
            <person name="Kaempfer P."/>
            <person name="Busse H.-J."/>
        </authorList>
    </citation>
    <scope>NUCLEOTIDE SEQUENCE [LARGE SCALE GENOMIC DNA]</scope>
    <source>
        <strain evidence="10 11">200CH</strain>
    </source>
</reference>
<dbReference type="AlphaFoldDB" id="A0A3G6J499"/>
<dbReference type="Proteomes" id="UP000269019">
    <property type="component" value="Chromosome"/>
</dbReference>
<evidence type="ECO:0000313" key="11">
    <source>
        <dbReference type="Proteomes" id="UP000269019"/>
    </source>
</evidence>
<dbReference type="GO" id="GO:0015744">
    <property type="term" value="P:succinate transport"/>
    <property type="evidence" value="ECO:0007669"/>
    <property type="project" value="TreeGrafter"/>
</dbReference>
<dbReference type="GO" id="GO:0005886">
    <property type="term" value="C:plasma membrane"/>
    <property type="evidence" value="ECO:0007669"/>
    <property type="project" value="UniProtKB-SubCell"/>
</dbReference>
<feature type="transmembrane region" description="Helical" evidence="7">
    <location>
        <begin position="320"/>
        <end position="340"/>
    </location>
</feature>
<evidence type="ECO:0000259" key="9">
    <source>
        <dbReference type="Pfam" id="PF12821"/>
    </source>
</evidence>
<name>A0A3G6J499_9CORY</name>
<evidence type="ECO:0000256" key="6">
    <source>
        <dbReference type="ARBA" id="ARBA00034125"/>
    </source>
</evidence>
<dbReference type="GO" id="GO:0022857">
    <property type="term" value="F:transmembrane transporter activity"/>
    <property type="evidence" value="ECO:0007669"/>
    <property type="project" value="InterPro"/>
</dbReference>
<gene>
    <name evidence="10" type="primary">yjjP</name>
    <name evidence="10" type="ORF">CCHOA_01655</name>
</gene>
<feature type="transmembrane region" description="Helical" evidence="7">
    <location>
        <begin position="346"/>
        <end position="364"/>
    </location>
</feature>
<protein>
    <submittedName>
        <fullName evidence="10">Inner membrane protein YjjP</fullName>
    </submittedName>
</protein>
<comment type="similarity">
    <text evidence="6">Belongs to the ThrE exporter (TC 2.A.79) family.</text>
</comment>
<feature type="transmembrane region" description="Helical" evidence="7">
    <location>
        <begin position="292"/>
        <end position="313"/>
    </location>
</feature>
<evidence type="ECO:0000256" key="2">
    <source>
        <dbReference type="ARBA" id="ARBA00022475"/>
    </source>
</evidence>
<feature type="transmembrane region" description="Helical" evidence="7">
    <location>
        <begin position="135"/>
        <end position="154"/>
    </location>
</feature>
<keyword evidence="11" id="KW-1185">Reference proteome</keyword>
<feature type="transmembrane region" description="Helical" evidence="7">
    <location>
        <begin position="191"/>
        <end position="215"/>
    </location>
</feature>
<dbReference type="PANTHER" id="PTHR34390:SF2">
    <property type="entry name" value="SUCCINATE TRANSPORTER SUBUNIT YJJP-RELATED"/>
    <property type="match status" value="1"/>
</dbReference>
<evidence type="ECO:0000256" key="5">
    <source>
        <dbReference type="ARBA" id="ARBA00023136"/>
    </source>
</evidence>
<accession>A0A3G6J499</accession>
<comment type="subcellular location">
    <subcellularLocation>
        <location evidence="1">Cell membrane</location>
        <topology evidence="1">Multi-pass membrane protein</topology>
    </subcellularLocation>
</comment>
<feature type="transmembrane region" description="Helical" evidence="7">
    <location>
        <begin position="160"/>
        <end position="179"/>
    </location>
</feature>
<organism evidence="10 11">
    <name type="scientific">Corynebacterium choanae</name>
    <dbReference type="NCBI Taxonomy" id="1862358"/>
    <lineage>
        <taxon>Bacteria</taxon>
        <taxon>Bacillati</taxon>
        <taxon>Actinomycetota</taxon>
        <taxon>Actinomycetes</taxon>
        <taxon>Mycobacteriales</taxon>
        <taxon>Corynebacteriaceae</taxon>
        <taxon>Corynebacterium</taxon>
    </lineage>
</organism>
<evidence type="ECO:0000256" key="7">
    <source>
        <dbReference type="SAM" id="Phobius"/>
    </source>
</evidence>
<feature type="transmembrane region" description="Helical" evidence="7">
    <location>
        <begin position="257"/>
        <end position="280"/>
    </location>
</feature>
<dbReference type="RefSeq" id="WP_123926043.1">
    <property type="nucleotide sequence ID" value="NZ_CP033896.1"/>
</dbReference>
<dbReference type="PANTHER" id="PTHR34390">
    <property type="entry name" value="UPF0442 PROTEIN YJJB-RELATED"/>
    <property type="match status" value="1"/>
</dbReference>
<feature type="transmembrane region" description="Helical" evidence="7">
    <location>
        <begin position="402"/>
        <end position="423"/>
    </location>
</feature>
<evidence type="ECO:0000259" key="8">
    <source>
        <dbReference type="Pfam" id="PF06738"/>
    </source>
</evidence>
<keyword evidence="4 7" id="KW-1133">Transmembrane helix</keyword>
<feature type="transmembrane region" description="Helical" evidence="7">
    <location>
        <begin position="221"/>
        <end position="245"/>
    </location>
</feature>
<dbReference type="InterPro" id="IPR024528">
    <property type="entry name" value="ThrE_2"/>
</dbReference>
<dbReference type="OrthoDB" id="2148488at2"/>
<dbReference type="InterPro" id="IPR010619">
    <property type="entry name" value="ThrE-like_N"/>
</dbReference>
<evidence type="ECO:0000256" key="1">
    <source>
        <dbReference type="ARBA" id="ARBA00004651"/>
    </source>
</evidence>
<feature type="domain" description="Threonine/serine exporter-like N-terminal" evidence="8">
    <location>
        <begin position="31"/>
        <end position="276"/>
    </location>
</feature>
<sequence length="491" mass="52511">MDLSDIPDPNLSNDWEKEAAVQHELGVEAEAVLRLGLMLMGAGTAGYRVIRGMKRAARALGFNALDAIVGVNSITCTFKEGERFRTMVAVQQKPGIHASRIEALEDLTHHLHHRITVDDLNEALDFIEEHINQRFHPAALVAAAGVACAAFAVLNHYAWAEIPIVGVAAALGQWVRMVLTNKNFNQLGTVAVAGAVAALGYFAVTVGLDALGVLVTDSRNFAAGYVAAALFLIPGFPLFSSLLDLSRFDITAGVARMTYALSVIVTATISVGMVSAVTGLNPLPTVAAEPPPYWPLIAAIASFLGVAGFSMLFQSSRRMVVTAAAVGTVGNLLRLAMISHGIQHQYAAFVAGCVIGLVAAVFANTMRIPRITVTVPAAVIMIPGVAMYKSMYFLNSYDLDQAISNAADAALVVLFITAGLATARMMTDRNWTFGRLIDFDKPLRPEDDLPAHERHPRGTAGQRTLLGEVTFRMLGSSAQHLPLHRSKDSTQ</sequence>
<keyword evidence="5 7" id="KW-0472">Membrane</keyword>
<evidence type="ECO:0000256" key="4">
    <source>
        <dbReference type="ARBA" id="ARBA00022989"/>
    </source>
</evidence>
<feature type="transmembrane region" description="Helical" evidence="7">
    <location>
        <begin position="31"/>
        <end position="50"/>
    </location>
</feature>
<dbReference type="EMBL" id="CP033896">
    <property type="protein sequence ID" value="AZA12759.1"/>
    <property type="molecule type" value="Genomic_DNA"/>
</dbReference>
<dbReference type="KEGG" id="ccho:CCHOA_01655"/>